<keyword evidence="1" id="KW-0805">Transcription regulation</keyword>
<dbReference type="InterPro" id="IPR014284">
    <property type="entry name" value="RNA_pol_sigma-70_dom"/>
</dbReference>
<dbReference type="GO" id="GO:0003700">
    <property type="term" value="F:DNA-binding transcription factor activity"/>
    <property type="evidence" value="ECO:0007669"/>
    <property type="project" value="InterPro"/>
</dbReference>
<dbReference type="KEGG" id="sste:SAMEA4384403_2323"/>
<proteinExistence type="predicted"/>
<dbReference type="OrthoDB" id="2409277at2"/>
<evidence type="ECO:0000256" key="1">
    <source>
        <dbReference type="ARBA" id="ARBA00023015"/>
    </source>
</evidence>
<protein>
    <submittedName>
        <fullName evidence="3">RNA polymerase sigma factor</fullName>
    </submittedName>
</protein>
<keyword evidence="2" id="KW-0804">Transcription</keyword>
<name>A0A240AB09_9STAP</name>
<dbReference type="NCBIfam" id="TIGR02937">
    <property type="entry name" value="sigma70-ECF"/>
    <property type="match status" value="1"/>
</dbReference>
<sequence>MNKTTTESEMLNCIKAVQNGQTELFAKVLKTFDQAIINRIKSLNISKEDSEDLAQIIRYKLYKQVLTYDCQDTQSFAHCVNVIIKNVKIDYIRKIKSEKYHFHNSALTIDGNPFGEDLCLYEKVPDCHVKPLEESILIEQFLSYLLVEQRLTVFEVNIVKYVLEGQTKKEISERLNVPIKHIYNAQYRIKKKLNKSEIISALFDN</sequence>
<evidence type="ECO:0000256" key="2">
    <source>
        <dbReference type="ARBA" id="ARBA00023163"/>
    </source>
</evidence>
<dbReference type="SUPFAM" id="SSF46894">
    <property type="entry name" value="C-terminal effector domain of the bipartite response regulators"/>
    <property type="match status" value="1"/>
</dbReference>
<keyword evidence="4" id="KW-1185">Reference proteome</keyword>
<organism evidence="3 4">
    <name type="scientific">Mammaliicoccus stepanovicii</name>
    <dbReference type="NCBI Taxonomy" id="643214"/>
    <lineage>
        <taxon>Bacteria</taxon>
        <taxon>Bacillati</taxon>
        <taxon>Bacillota</taxon>
        <taxon>Bacilli</taxon>
        <taxon>Bacillales</taxon>
        <taxon>Staphylococcaceae</taxon>
        <taxon>Mammaliicoccus</taxon>
    </lineage>
</organism>
<dbReference type="GO" id="GO:0006352">
    <property type="term" value="P:DNA-templated transcription initiation"/>
    <property type="evidence" value="ECO:0007669"/>
    <property type="project" value="InterPro"/>
</dbReference>
<accession>A0A240AB09</accession>
<gene>
    <name evidence="3" type="ORF">SAMEA4384403_02323</name>
</gene>
<evidence type="ECO:0000313" key="4">
    <source>
        <dbReference type="Proteomes" id="UP000242084"/>
    </source>
</evidence>
<dbReference type="InterPro" id="IPR016032">
    <property type="entry name" value="Sig_transdc_resp-reg_C-effctor"/>
</dbReference>
<dbReference type="SUPFAM" id="SSF88946">
    <property type="entry name" value="Sigma2 domain of RNA polymerase sigma factors"/>
    <property type="match status" value="1"/>
</dbReference>
<dbReference type="EMBL" id="LT906462">
    <property type="protein sequence ID" value="SNV80083.1"/>
    <property type="molecule type" value="Genomic_DNA"/>
</dbReference>
<dbReference type="Gene3D" id="1.10.10.10">
    <property type="entry name" value="Winged helix-like DNA-binding domain superfamily/Winged helix DNA-binding domain"/>
    <property type="match status" value="1"/>
</dbReference>
<dbReference type="Gene3D" id="1.10.1740.10">
    <property type="match status" value="1"/>
</dbReference>
<reference evidence="3 4" key="1">
    <citation type="submission" date="2017-06" db="EMBL/GenBank/DDBJ databases">
        <authorList>
            <consortium name="Pathogen Informatics"/>
        </authorList>
    </citation>
    <scope>NUCLEOTIDE SEQUENCE [LARGE SCALE GENOMIC DNA]</scope>
    <source>
        <strain evidence="3 4">NCTC13839</strain>
    </source>
</reference>
<dbReference type="GO" id="GO:0003677">
    <property type="term" value="F:DNA binding"/>
    <property type="evidence" value="ECO:0007669"/>
    <property type="project" value="InterPro"/>
</dbReference>
<dbReference type="InterPro" id="IPR013325">
    <property type="entry name" value="RNA_pol_sigma_r2"/>
</dbReference>
<dbReference type="AlphaFoldDB" id="A0A240AB09"/>
<dbReference type="Proteomes" id="UP000242084">
    <property type="component" value="Chromosome 1"/>
</dbReference>
<dbReference type="InterPro" id="IPR036388">
    <property type="entry name" value="WH-like_DNA-bd_sf"/>
</dbReference>
<dbReference type="RefSeq" id="WP_095089771.1">
    <property type="nucleotide sequence ID" value="NZ_BMDM01000001.1"/>
</dbReference>
<evidence type="ECO:0000313" key="3">
    <source>
        <dbReference type="EMBL" id="SNV80083.1"/>
    </source>
</evidence>